<dbReference type="Proteomes" id="UP000053881">
    <property type="component" value="Unassembled WGS sequence"/>
</dbReference>
<proteinExistence type="predicted"/>
<dbReference type="EMBL" id="LGPB01000103">
    <property type="protein sequence ID" value="KRG11977.1"/>
    <property type="molecule type" value="Genomic_DNA"/>
</dbReference>
<reference evidence="1 2" key="1">
    <citation type="submission" date="2015-06" db="EMBL/GenBank/DDBJ databases">
        <title>Genome sequencing project of Bacillus galactosidilyticus PL133.</title>
        <authorList>
            <person name="Gaiero J."/>
            <person name="Nicol R."/>
            <person name="Habash M."/>
        </authorList>
    </citation>
    <scope>NUCLEOTIDE SEQUENCE [LARGE SCALE GENOMIC DNA]</scope>
    <source>
        <strain evidence="1 2">PL133</strain>
    </source>
</reference>
<sequence length="62" mass="7364">MLDMEQTPLWELSANMTDPETGEVLLVTDSKFTKYMELMERYYHNIKKIRVKSVASPIKQRQ</sequence>
<dbReference type="AlphaFoldDB" id="A0A0Q9XXK6"/>
<accession>A0A0Q9XXK6</accession>
<evidence type="ECO:0000313" key="2">
    <source>
        <dbReference type="Proteomes" id="UP000053881"/>
    </source>
</evidence>
<comment type="caution">
    <text evidence="1">The sequence shown here is derived from an EMBL/GenBank/DDBJ whole genome shotgun (WGS) entry which is preliminary data.</text>
</comment>
<protein>
    <submittedName>
        <fullName evidence="1">Uncharacterized protein</fullName>
    </submittedName>
</protein>
<gene>
    <name evidence="1" type="ORF">ACA29_12880</name>
</gene>
<dbReference type="PATRIC" id="fig|217031.4.peg.4294"/>
<name>A0A0Q9XXK6_9BACI</name>
<organism evidence="1 2">
    <name type="scientific">Lederbergia galactosidilytica</name>
    <dbReference type="NCBI Taxonomy" id="217031"/>
    <lineage>
        <taxon>Bacteria</taxon>
        <taxon>Bacillati</taxon>
        <taxon>Bacillota</taxon>
        <taxon>Bacilli</taxon>
        <taxon>Bacillales</taxon>
        <taxon>Bacillaceae</taxon>
        <taxon>Lederbergia</taxon>
    </lineage>
</organism>
<evidence type="ECO:0000313" key="1">
    <source>
        <dbReference type="EMBL" id="KRG11977.1"/>
    </source>
</evidence>